<dbReference type="FunCoup" id="G0NUX3">
    <property type="interactions" value="479"/>
</dbReference>
<protein>
    <submittedName>
        <fullName evidence="2">Uncharacterized protein</fullName>
    </submittedName>
</protein>
<evidence type="ECO:0000256" key="1">
    <source>
        <dbReference type="SAM" id="Phobius"/>
    </source>
</evidence>
<dbReference type="OrthoDB" id="5775193at2759"/>
<keyword evidence="1" id="KW-0472">Membrane</keyword>
<keyword evidence="1" id="KW-1133">Transmembrane helix</keyword>
<proteinExistence type="predicted"/>
<accession>G0NUX3</accession>
<dbReference type="InParanoid" id="G0NUX3"/>
<keyword evidence="1" id="KW-0812">Transmembrane</keyword>
<gene>
    <name evidence="2" type="ORF">CAEBREN_17151</name>
</gene>
<feature type="transmembrane region" description="Helical" evidence="1">
    <location>
        <begin position="133"/>
        <end position="159"/>
    </location>
</feature>
<sequence length="200" mass="22356">MALINILGLCFSVYFYTWLYPDLQANLPIGLQSFKVDCAVYFLSVICASVAMCGAAPSYTRRINALVGNLGMAACSLIVIFNHFLIEKKWMWSGMIYIVNILAYVFFLGLTFMGQLSTYHYDRRRLIKVAKPAVPNAIVCGIFTFTFIQNTVRLIIAFLNCNAMIQGYSDVMPCISCGIHTTMAILAEACGPRLATWSFF</sequence>
<evidence type="ECO:0000313" key="3">
    <source>
        <dbReference type="Proteomes" id="UP000008068"/>
    </source>
</evidence>
<feature type="transmembrane region" description="Helical" evidence="1">
    <location>
        <begin position="92"/>
        <end position="112"/>
    </location>
</feature>
<evidence type="ECO:0000313" key="2">
    <source>
        <dbReference type="EMBL" id="EGT38021.1"/>
    </source>
</evidence>
<name>G0NUX3_CAEBE</name>
<dbReference type="Proteomes" id="UP000008068">
    <property type="component" value="Unassembled WGS sequence"/>
</dbReference>
<feature type="transmembrane region" description="Helical" evidence="1">
    <location>
        <begin position="66"/>
        <end position="86"/>
    </location>
</feature>
<dbReference type="HOGENOM" id="CLU_1397477_0_0_1"/>
<keyword evidence="3" id="KW-1185">Reference proteome</keyword>
<dbReference type="OMA" id="STYHYDR"/>
<dbReference type="eggNOG" id="ENOG502THW5">
    <property type="taxonomic scope" value="Eukaryota"/>
</dbReference>
<reference evidence="3" key="1">
    <citation type="submission" date="2011-07" db="EMBL/GenBank/DDBJ databases">
        <authorList>
            <consortium name="Caenorhabditis brenneri Sequencing and Analysis Consortium"/>
            <person name="Wilson R.K."/>
        </authorList>
    </citation>
    <scope>NUCLEOTIDE SEQUENCE [LARGE SCALE GENOMIC DNA]</scope>
    <source>
        <strain evidence="3">PB2801</strain>
    </source>
</reference>
<dbReference type="EMBL" id="GL379952">
    <property type="protein sequence ID" value="EGT38021.1"/>
    <property type="molecule type" value="Genomic_DNA"/>
</dbReference>
<dbReference type="AlphaFoldDB" id="G0NUX3"/>
<organism evidence="3">
    <name type="scientific">Caenorhabditis brenneri</name>
    <name type="common">Nematode worm</name>
    <dbReference type="NCBI Taxonomy" id="135651"/>
    <lineage>
        <taxon>Eukaryota</taxon>
        <taxon>Metazoa</taxon>
        <taxon>Ecdysozoa</taxon>
        <taxon>Nematoda</taxon>
        <taxon>Chromadorea</taxon>
        <taxon>Rhabditida</taxon>
        <taxon>Rhabditina</taxon>
        <taxon>Rhabditomorpha</taxon>
        <taxon>Rhabditoidea</taxon>
        <taxon>Rhabditidae</taxon>
        <taxon>Peloderinae</taxon>
        <taxon>Caenorhabditis</taxon>
    </lineage>
</organism>
<feature type="transmembrane region" description="Helical" evidence="1">
    <location>
        <begin position="39"/>
        <end position="59"/>
    </location>
</feature>